<accession>A0A1P8Q6G0</accession>
<dbReference type="EMBL" id="CP019323">
    <property type="protein sequence ID" value="APX73423.1"/>
    <property type="molecule type" value="Genomic_DNA"/>
</dbReference>
<organism evidence="2 3">
    <name type="scientific">Companilactobacillus allii</name>
    <dbReference type="NCBI Taxonomy" id="1847728"/>
    <lineage>
        <taxon>Bacteria</taxon>
        <taxon>Bacillati</taxon>
        <taxon>Bacillota</taxon>
        <taxon>Bacilli</taxon>
        <taxon>Lactobacillales</taxon>
        <taxon>Lactobacillaceae</taxon>
        <taxon>Companilactobacillus</taxon>
    </lineage>
</organism>
<keyword evidence="1" id="KW-0812">Transmembrane</keyword>
<dbReference type="Pfam" id="PF05656">
    <property type="entry name" value="DUF805"/>
    <property type="match status" value="1"/>
</dbReference>
<evidence type="ECO:0000256" key="1">
    <source>
        <dbReference type="SAM" id="Phobius"/>
    </source>
</evidence>
<keyword evidence="1" id="KW-1133">Transmembrane helix</keyword>
<feature type="transmembrane region" description="Helical" evidence="1">
    <location>
        <begin position="34"/>
        <end position="53"/>
    </location>
</feature>
<dbReference type="Proteomes" id="UP000187499">
    <property type="component" value="Chromosome"/>
</dbReference>
<proteinExistence type="predicted"/>
<dbReference type="PANTHER" id="PTHR34980">
    <property type="entry name" value="INNER MEMBRANE PROTEIN-RELATED-RELATED"/>
    <property type="match status" value="1"/>
</dbReference>
<evidence type="ECO:0008006" key="4">
    <source>
        <dbReference type="Google" id="ProtNLM"/>
    </source>
</evidence>
<sequence length="94" mass="10897">MSRANYWWSMLAYGLCYLVLIVIYLLFSAQLGMFLLTIFGLGLFLPSLTAISRRLHDINLSFANYWWSLLPIVGSIYVLVLLCRRGDIQANRFE</sequence>
<evidence type="ECO:0000313" key="3">
    <source>
        <dbReference type="Proteomes" id="UP000187499"/>
    </source>
</evidence>
<dbReference type="KEGG" id="lalw:BTM29_11930"/>
<evidence type="ECO:0000313" key="2">
    <source>
        <dbReference type="EMBL" id="APX73423.1"/>
    </source>
</evidence>
<gene>
    <name evidence="2" type="ORF">BTM29_11930</name>
</gene>
<dbReference type="InterPro" id="IPR008523">
    <property type="entry name" value="DUF805"/>
</dbReference>
<keyword evidence="3" id="KW-1185">Reference proteome</keyword>
<dbReference type="PANTHER" id="PTHR34980:SF2">
    <property type="entry name" value="INNER MEMBRANE PROTEIN YHAH-RELATED"/>
    <property type="match status" value="1"/>
</dbReference>
<feature type="transmembrane region" description="Helical" evidence="1">
    <location>
        <begin position="6"/>
        <end position="27"/>
    </location>
</feature>
<reference evidence="3" key="1">
    <citation type="submission" date="2016-12" db="EMBL/GenBank/DDBJ databases">
        <authorList>
            <person name="Jung M.Y."/>
            <person name="Lee S.H."/>
        </authorList>
    </citation>
    <scope>NUCLEOTIDE SEQUENCE [LARGE SCALE GENOMIC DNA]</scope>
    <source>
        <strain evidence="3">WiKim39</strain>
    </source>
</reference>
<feature type="transmembrane region" description="Helical" evidence="1">
    <location>
        <begin position="65"/>
        <end position="83"/>
    </location>
</feature>
<protein>
    <recommendedName>
        <fullName evidence="4">DUF805 domain-containing protein</fullName>
    </recommendedName>
</protein>
<dbReference type="STRING" id="1847728.BTM29_11930"/>
<dbReference type="AlphaFoldDB" id="A0A1P8Q6G0"/>
<keyword evidence="1" id="KW-0472">Membrane</keyword>
<name>A0A1P8Q6G0_9LACO</name>
<dbReference type="GO" id="GO:0005886">
    <property type="term" value="C:plasma membrane"/>
    <property type="evidence" value="ECO:0007669"/>
    <property type="project" value="TreeGrafter"/>
</dbReference>